<accession>A0A1M6EXW7</accession>
<dbReference type="NCBIfam" id="TIGR00137">
    <property type="entry name" value="gid_trmFO"/>
    <property type="match status" value="1"/>
</dbReference>
<dbReference type="Pfam" id="PF01134">
    <property type="entry name" value="GIDA"/>
    <property type="match status" value="1"/>
</dbReference>
<keyword evidence="9 10" id="KW-0520">NAD</keyword>
<dbReference type="NCBIfam" id="NF003739">
    <property type="entry name" value="PRK05335.1"/>
    <property type="match status" value="1"/>
</dbReference>
<sequence>MAEAVTVIGAGLAGAEAAWQLARRNVPVKLYEMRPQKFTPAHHTGFFAELVCSNSLRAAALENAVGLLKEEMRRLDSLIMACADKHRVPAGGALAVDREGFARAVTEILENHSLVEVCREEVADIPREGIVVLATGPLTSEAMSRSLRDLTGVEYLYFYDAVAPIVTRESINFDKVFCSSRYGKGEGEYINCPMTKEEYERFQEALATAERAPRKEFEKEVNFEGCLPIEVLARRGKDAMRYGPLKPVGLIDPRTGRQPYAVVQLRQDNAAGTLYNLVGFQTHLKWDEQKRVFRMIPGLEEAEFVRFGVMHRNTYVNSPILLYPTFECKKRAGLFLAGQMTGVEGYVESAASGLMAGVNAARLYRGQQPVAFPPETAHGSLAHYITSADPKHFQPMNVNFGLFPPLDENIKDRRRRNLALAQRALETLEGWKKEVDTHDVFIATNRG</sequence>
<dbReference type="EMBL" id="FQZM01000014">
    <property type="protein sequence ID" value="SHI90282.1"/>
    <property type="molecule type" value="Genomic_DNA"/>
</dbReference>
<evidence type="ECO:0000256" key="5">
    <source>
        <dbReference type="ARBA" id="ARBA00022679"/>
    </source>
</evidence>
<dbReference type="InterPro" id="IPR036188">
    <property type="entry name" value="FAD/NAD-bd_sf"/>
</dbReference>
<dbReference type="GO" id="GO:0030488">
    <property type="term" value="P:tRNA methylation"/>
    <property type="evidence" value="ECO:0007669"/>
    <property type="project" value="TreeGrafter"/>
</dbReference>
<evidence type="ECO:0000256" key="4">
    <source>
        <dbReference type="ARBA" id="ARBA00022630"/>
    </source>
</evidence>
<dbReference type="GO" id="GO:0002098">
    <property type="term" value="P:tRNA wobble uridine modification"/>
    <property type="evidence" value="ECO:0007669"/>
    <property type="project" value="TreeGrafter"/>
</dbReference>
<evidence type="ECO:0000313" key="13">
    <source>
        <dbReference type="Proteomes" id="UP000184529"/>
    </source>
</evidence>
<dbReference type="OrthoDB" id="9803114at2"/>
<evidence type="ECO:0000256" key="1">
    <source>
        <dbReference type="ARBA" id="ARBA00001974"/>
    </source>
</evidence>
<comment type="cofactor">
    <cofactor evidence="1 10">
        <name>FAD</name>
        <dbReference type="ChEBI" id="CHEBI:57692"/>
    </cofactor>
</comment>
<dbReference type="RefSeq" id="WP_072868215.1">
    <property type="nucleotide sequence ID" value="NZ_FQZM01000014.1"/>
</dbReference>
<evidence type="ECO:0000256" key="9">
    <source>
        <dbReference type="ARBA" id="ARBA00023027"/>
    </source>
</evidence>
<dbReference type="SUPFAM" id="SSF51905">
    <property type="entry name" value="FAD/NAD(P)-binding domain"/>
    <property type="match status" value="1"/>
</dbReference>
<evidence type="ECO:0000256" key="7">
    <source>
        <dbReference type="ARBA" id="ARBA00022827"/>
    </source>
</evidence>
<dbReference type="GO" id="GO:0050660">
    <property type="term" value="F:flavin adenine dinucleotide binding"/>
    <property type="evidence" value="ECO:0007669"/>
    <property type="project" value="UniProtKB-UniRule"/>
</dbReference>
<keyword evidence="8 10" id="KW-0521">NADP</keyword>
<dbReference type="PROSITE" id="PS01281">
    <property type="entry name" value="GIDA_2"/>
    <property type="match status" value="1"/>
</dbReference>
<comment type="function">
    <text evidence="10">Catalyzes the folate-dependent formation of 5-methyl-uridine at position 54 (M-5-U54) in all tRNAs.</text>
</comment>
<dbReference type="PANTHER" id="PTHR11806">
    <property type="entry name" value="GLUCOSE INHIBITED DIVISION PROTEIN A"/>
    <property type="match status" value="1"/>
</dbReference>
<keyword evidence="7 10" id="KW-0274">FAD</keyword>
<keyword evidence="13" id="KW-1185">Reference proteome</keyword>
<dbReference type="Proteomes" id="UP000184529">
    <property type="component" value="Unassembled WGS sequence"/>
</dbReference>
<keyword evidence="6 10" id="KW-0819">tRNA processing</keyword>
<protein>
    <recommendedName>
        <fullName evidence="10">Methylenetetrahydrofolate--tRNA-(uracil-5-)-methyltransferase TrmFO</fullName>
        <ecNumber evidence="10">2.1.1.74</ecNumber>
    </recommendedName>
    <alternativeName>
        <fullName evidence="10">Folate-dependent tRNA (uracil-5-)-methyltransferase</fullName>
    </alternativeName>
    <alternativeName>
        <fullName evidence="10">Folate-dependent tRNA(M-5-U54)-methyltransferase</fullName>
    </alternativeName>
</protein>
<name>A0A1M6EXW7_9FIRM</name>
<reference evidence="13" key="1">
    <citation type="submission" date="2016-11" db="EMBL/GenBank/DDBJ databases">
        <authorList>
            <person name="Varghese N."/>
            <person name="Submissions S."/>
        </authorList>
    </citation>
    <scope>NUCLEOTIDE SEQUENCE [LARGE SCALE GENOMIC DNA]</scope>
    <source>
        <strain evidence="13">DSM 16057</strain>
    </source>
</reference>
<evidence type="ECO:0000259" key="11">
    <source>
        <dbReference type="Pfam" id="PF01134"/>
    </source>
</evidence>
<dbReference type="InterPro" id="IPR002218">
    <property type="entry name" value="MnmG-rel"/>
</dbReference>
<comment type="subcellular location">
    <subcellularLocation>
        <location evidence="10">Cytoplasm</location>
    </subcellularLocation>
</comment>
<dbReference type="PANTHER" id="PTHR11806:SF2">
    <property type="entry name" value="METHYLENETETRAHYDROFOLATE--TRNA-(URACIL-5-)-METHYLTRANSFERASE TRMFO"/>
    <property type="match status" value="1"/>
</dbReference>
<comment type="catalytic activity">
    <reaction evidence="10">
        <text>uridine(54) in tRNA + (6R)-5,10-methylene-5,6,7,8-tetrahydrofolate + NADH + H(+) = 5-methyluridine(54) in tRNA + (6S)-5,6,7,8-tetrahydrofolate + NAD(+)</text>
        <dbReference type="Rhea" id="RHEA:16873"/>
        <dbReference type="Rhea" id="RHEA-COMP:10167"/>
        <dbReference type="Rhea" id="RHEA-COMP:10193"/>
        <dbReference type="ChEBI" id="CHEBI:15378"/>
        <dbReference type="ChEBI" id="CHEBI:15636"/>
        <dbReference type="ChEBI" id="CHEBI:57453"/>
        <dbReference type="ChEBI" id="CHEBI:57540"/>
        <dbReference type="ChEBI" id="CHEBI:57945"/>
        <dbReference type="ChEBI" id="CHEBI:65315"/>
        <dbReference type="ChEBI" id="CHEBI:74447"/>
        <dbReference type="EC" id="2.1.1.74"/>
    </reaction>
</comment>
<dbReference type="GO" id="GO:0047151">
    <property type="term" value="F:tRNA (uracil(54)-C5)-methyltransferase activity, 5,10-methylenetetrahydrofolate-dependent"/>
    <property type="evidence" value="ECO:0007669"/>
    <property type="project" value="UniProtKB-UniRule"/>
</dbReference>
<evidence type="ECO:0000256" key="6">
    <source>
        <dbReference type="ARBA" id="ARBA00022694"/>
    </source>
</evidence>
<evidence type="ECO:0000256" key="10">
    <source>
        <dbReference type="HAMAP-Rule" id="MF_01037"/>
    </source>
</evidence>
<dbReference type="STRING" id="1121432.SAMN02745219_01323"/>
<proteinExistence type="inferred from homology"/>
<dbReference type="Gene3D" id="3.50.50.60">
    <property type="entry name" value="FAD/NAD(P)-binding domain"/>
    <property type="match status" value="2"/>
</dbReference>
<evidence type="ECO:0000313" key="12">
    <source>
        <dbReference type="EMBL" id="SHI90282.1"/>
    </source>
</evidence>
<keyword evidence="5 10" id="KW-0808">Transferase</keyword>
<feature type="binding site" evidence="10">
    <location>
        <begin position="9"/>
        <end position="14"/>
    </location>
    <ligand>
        <name>FAD</name>
        <dbReference type="ChEBI" id="CHEBI:57692"/>
    </ligand>
</feature>
<keyword evidence="2 10" id="KW-0963">Cytoplasm</keyword>
<evidence type="ECO:0000256" key="8">
    <source>
        <dbReference type="ARBA" id="ARBA00022857"/>
    </source>
</evidence>
<dbReference type="EC" id="2.1.1.74" evidence="10"/>
<dbReference type="FunFam" id="3.50.50.60:FF:000035">
    <property type="entry name" value="Methylenetetrahydrofolate--tRNA-(uracil-5-)-methyltransferase TrmFO"/>
    <property type="match status" value="1"/>
</dbReference>
<evidence type="ECO:0000256" key="2">
    <source>
        <dbReference type="ARBA" id="ARBA00022490"/>
    </source>
</evidence>
<dbReference type="FunFam" id="3.50.50.60:FF:000040">
    <property type="entry name" value="Methylenetetrahydrofolate--tRNA-(uracil-5-)-methyltransferase TrmFO"/>
    <property type="match status" value="1"/>
</dbReference>
<dbReference type="InterPro" id="IPR004417">
    <property type="entry name" value="TrmFO"/>
</dbReference>
<dbReference type="AlphaFoldDB" id="A0A1M6EXW7"/>
<dbReference type="GO" id="GO:0005829">
    <property type="term" value="C:cytosol"/>
    <property type="evidence" value="ECO:0007669"/>
    <property type="project" value="TreeGrafter"/>
</dbReference>
<organism evidence="12 13">
    <name type="scientific">Desulfofundulus thermosubterraneus DSM 16057</name>
    <dbReference type="NCBI Taxonomy" id="1121432"/>
    <lineage>
        <taxon>Bacteria</taxon>
        <taxon>Bacillati</taxon>
        <taxon>Bacillota</taxon>
        <taxon>Clostridia</taxon>
        <taxon>Eubacteriales</taxon>
        <taxon>Peptococcaceae</taxon>
        <taxon>Desulfofundulus</taxon>
    </lineage>
</organism>
<dbReference type="HAMAP" id="MF_01037">
    <property type="entry name" value="TrmFO"/>
    <property type="match status" value="1"/>
</dbReference>
<evidence type="ECO:0000256" key="3">
    <source>
        <dbReference type="ARBA" id="ARBA00022603"/>
    </source>
</evidence>
<keyword evidence="4 10" id="KW-0285">Flavoprotein</keyword>
<dbReference type="InterPro" id="IPR020595">
    <property type="entry name" value="MnmG-rel_CS"/>
</dbReference>
<dbReference type="InterPro" id="IPR040131">
    <property type="entry name" value="MnmG_N"/>
</dbReference>
<keyword evidence="3 10" id="KW-0489">Methyltransferase</keyword>
<feature type="domain" description="MnmG N-terminal" evidence="11">
    <location>
        <begin position="5"/>
        <end position="367"/>
    </location>
</feature>
<gene>
    <name evidence="10" type="primary">trmFO</name>
    <name evidence="12" type="ORF">SAMN02745219_01323</name>
</gene>
<comment type="similarity">
    <text evidence="10">Belongs to the MnmG family. TrmFO subfamily.</text>
</comment>
<comment type="catalytic activity">
    <reaction evidence="10">
        <text>uridine(54) in tRNA + (6R)-5,10-methylene-5,6,7,8-tetrahydrofolate + NADPH + H(+) = 5-methyluridine(54) in tRNA + (6S)-5,6,7,8-tetrahydrofolate + NADP(+)</text>
        <dbReference type="Rhea" id="RHEA:62372"/>
        <dbReference type="Rhea" id="RHEA-COMP:10167"/>
        <dbReference type="Rhea" id="RHEA-COMP:10193"/>
        <dbReference type="ChEBI" id="CHEBI:15378"/>
        <dbReference type="ChEBI" id="CHEBI:15636"/>
        <dbReference type="ChEBI" id="CHEBI:57453"/>
        <dbReference type="ChEBI" id="CHEBI:57783"/>
        <dbReference type="ChEBI" id="CHEBI:58349"/>
        <dbReference type="ChEBI" id="CHEBI:65315"/>
        <dbReference type="ChEBI" id="CHEBI:74447"/>
        <dbReference type="EC" id="2.1.1.74"/>
    </reaction>
</comment>